<evidence type="ECO:0000313" key="3">
    <source>
        <dbReference type="Proteomes" id="UP000483078"/>
    </source>
</evidence>
<dbReference type="InterPro" id="IPR007497">
    <property type="entry name" value="SIMPL/DUF541"/>
</dbReference>
<dbReference type="RefSeq" id="WP_273248657.1">
    <property type="nucleotide sequence ID" value="NZ_VENJ01000006.1"/>
</dbReference>
<dbReference type="EMBL" id="VENJ01000006">
    <property type="protein sequence ID" value="MTJ04070.1"/>
    <property type="molecule type" value="Genomic_DNA"/>
</dbReference>
<proteinExistence type="predicted"/>
<dbReference type="Pfam" id="PF04402">
    <property type="entry name" value="SIMPL"/>
    <property type="match status" value="1"/>
</dbReference>
<evidence type="ECO:0000256" key="1">
    <source>
        <dbReference type="SAM" id="SignalP"/>
    </source>
</evidence>
<sequence>MRNLFCAALIALIALPAAAETPERRISVSGQAVIETAPDMAIVRLGVTHKDKQATNALRKTSDAVAALMSRLSGLGVAERDVQTSSLSLGPVWNTPEGGGPRVHWGYEAANMITVRLRDIDTVGEALDALVSDGANRLDSIRFALQDPQEAMDEARRRAVANARHKAELLADAAGVALGDTVSISEGSGERPSPERMAPTMMRSDSVPIAAGEVEIEASVSMVFELTPPE</sequence>
<feature type="signal peptide" evidence="1">
    <location>
        <begin position="1"/>
        <end position="19"/>
    </location>
</feature>
<dbReference type="AlphaFoldDB" id="A0A7C9HAG7"/>
<dbReference type="Gene3D" id="3.30.110.170">
    <property type="entry name" value="Protein of unknown function (DUF541), domain 1"/>
    <property type="match status" value="1"/>
</dbReference>
<dbReference type="GO" id="GO:0006974">
    <property type="term" value="P:DNA damage response"/>
    <property type="evidence" value="ECO:0007669"/>
    <property type="project" value="TreeGrafter"/>
</dbReference>
<reference evidence="2 3" key="1">
    <citation type="submission" date="2019-06" db="EMBL/GenBank/DDBJ databases">
        <title>Enrichment of Autotrophic Halophilic Microorganisms from Red Sea Brine Pool Using Microbial Electrosynthesis System.</title>
        <authorList>
            <person name="Alqahtani M.F."/>
            <person name="Bajracharya S."/>
            <person name="Katuri K.P."/>
            <person name="Ali M."/>
            <person name="Saikaly P.E."/>
        </authorList>
    </citation>
    <scope>NUCLEOTIDE SEQUENCE [LARGE SCALE GENOMIC DNA]</scope>
    <source>
        <strain evidence="2">MES6</strain>
    </source>
</reference>
<organism evidence="2 3">
    <name type="scientific">Sediminimonas qiaohouensis</name>
    <dbReference type="NCBI Taxonomy" id="552061"/>
    <lineage>
        <taxon>Bacteria</taxon>
        <taxon>Pseudomonadati</taxon>
        <taxon>Pseudomonadota</taxon>
        <taxon>Alphaproteobacteria</taxon>
        <taxon>Rhodobacterales</taxon>
        <taxon>Roseobacteraceae</taxon>
        <taxon>Sediminimonas</taxon>
    </lineage>
</organism>
<gene>
    <name evidence="2" type="ORF">FH759_05160</name>
</gene>
<keyword evidence="1" id="KW-0732">Signal</keyword>
<name>A0A7C9HAG7_9RHOB</name>
<dbReference type="Proteomes" id="UP000483078">
    <property type="component" value="Unassembled WGS sequence"/>
</dbReference>
<feature type="chain" id="PRO_5028946131" evidence="1">
    <location>
        <begin position="20"/>
        <end position="230"/>
    </location>
</feature>
<protein>
    <submittedName>
        <fullName evidence="2">DUF541 domain-containing protein</fullName>
    </submittedName>
</protein>
<dbReference type="Gene3D" id="3.30.70.2970">
    <property type="entry name" value="Protein of unknown function (DUF541), domain 2"/>
    <property type="match status" value="1"/>
</dbReference>
<accession>A0A7C9HAG7</accession>
<comment type="caution">
    <text evidence="2">The sequence shown here is derived from an EMBL/GenBank/DDBJ whole genome shotgun (WGS) entry which is preliminary data.</text>
</comment>
<dbReference type="InterPro" id="IPR052022">
    <property type="entry name" value="26kDa_periplasmic_antigen"/>
</dbReference>
<dbReference type="PANTHER" id="PTHR34387:SF1">
    <property type="entry name" value="PERIPLASMIC IMMUNOGENIC PROTEIN"/>
    <property type="match status" value="1"/>
</dbReference>
<evidence type="ECO:0000313" key="2">
    <source>
        <dbReference type="EMBL" id="MTJ04070.1"/>
    </source>
</evidence>
<dbReference type="PANTHER" id="PTHR34387">
    <property type="entry name" value="SLR1258 PROTEIN"/>
    <property type="match status" value="1"/>
</dbReference>